<organism evidence="1">
    <name type="scientific">Prevotella sp. GTC17254</name>
    <dbReference type="NCBI Taxonomy" id="3236794"/>
    <lineage>
        <taxon>Bacteria</taxon>
        <taxon>Pseudomonadati</taxon>
        <taxon>Bacteroidota</taxon>
        <taxon>Bacteroidia</taxon>
        <taxon>Bacteroidales</taxon>
        <taxon>Prevotellaceae</taxon>
        <taxon>Prevotella</taxon>
    </lineage>
</organism>
<dbReference type="EMBL" id="AP035786">
    <property type="protein sequence ID" value="BFO72622.1"/>
    <property type="molecule type" value="Genomic_DNA"/>
</dbReference>
<reference evidence="1" key="1">
    <citation type="submission" date="2024-07" db="EMBL/GenBank/DDBJ databases">
        <title>Complete genome sequence of Prevotella sp. YM-2024 GTC17254.</title>
        <authorList>
            <person name="Hayashi M."/>
            <person name="Muto Y."/>
            <person name="Tanaka K."/>
            <person name="Niwa H."/>
        </authorList>
    </citation>
    <scope>NUCLEOTIDE SEQUENCE</scope>
    <source>
        <strain evidence="1">GTC17254</strain>
    </source>
</reference>
<evidence type="ECO:0000313" key="1">
    <source>
        <dbReference type="EMBL" id="BFO72622.1"/>
    </source>
</evidence>
<accession>A0AB33J334</accession>
<protein>
    <submittedName>
        <fullName evidence="1">Uncharacterized protein</fullName>
    </submittedName>
</protein>
<proteinExistence type="predicted"/>
<sequence length="77" mass="8794">MDINSTMTDTFSLEIPKADISLLKSLVKRMGCTVHKTTTKRTAYEQAIDDKLHGRITEYDNADELFAKLKIFGKTKR</sequence>
<name>A0AB33J334_9BACT</name>
<dbReference type="AlphaFoldDB" id="A0AB33J334"/>
<gene>
    <name evidence="1" type="ORF">GTC17254_02190</name>
</gene>